<proteinExistence type="predicted"/>
<sequence>MRIAPSRYRRNAAQLRDPSLLCARAKRDALLRPEIKRVWQRNMQVYGADKVWKQMNREGISVASCAVERQMKQQGLRGVSRGKRIRTTIPDVSPRGHWTGSTVSSRPDRPNQLWRNGILERLIDRVACVVHLPLATIRMSSIPPRKMPA</sequence>
<name>A0ACB5R3I7_9BURK</name>
<reference evidence="1" key="1">
    <citation type="submission" date="2021-09" db="EMBL/GenBank/DDBJ databases">
        <title>Isolation and characterization of 3-chlorobenzoate degrading bacteria from soils in Shizuoka.</title>
        <authorList>
            <person name="Ifat A."/>
            <person name="Ogawa N."/>
            <person name="Kimbara K."/>
            <person name="Moriuchi R."/>
            <person name="Dohra H."/>
            <person name="Shintani M."/>
        </authorList>
    </citation>
    <scope>NUCLEOTIDE SEQUENCE</scope>
    <source>
        <strain evidence="1">19CS2-2</strain>
    </source>
</reference>
<dbReference type="Proteomes" id="UP001055013">
    <property type="component" value="Unassembled WGS sequence"/>
</dbReference>
<evidence type="ECO:0000313" key="1">
    <source>
        <dbReference type="EMBL" id="GJH21746.1"/>
    </source>
</evidence>
<gene>
    <name evidence="1" type="ORF">CBA19CS22_34410</name>
</gene>
<organism evidence="1 2">
    <name type="scientific">Caballeronia novacaledonica</name>
    <dbReference type="NCBI Taxonomy" id="1544861"/>
    <lineage>
        <taxon>Bacteria</taxon>
        <taxon>Pseudomonadati</taxon>
        <taxon>Pseudomonadota</taxon>
        <taxon>Betaproteobacteria</taxon>
        <taxon>Burkholderiales</taxon>
        <taxon>Burkholderiaceae</taxon>
        <taxon>Caballeronia</taxon>
    </lineage>
</organism>
<evidence type="ECO:0000313" key="2">
    <source>
        <dbReference type="Proteomes" id="UP001055013"/>
    </source>
</evidence>
<accession>A0ACB5R3I7</accession>
<keyword evidence="2" id="KW-1185">Reference proteome</keyword>
<comment type="caution">
    <text evidence="1">The sequence shown here is derived from an EMBL/GenBank/DDBJ whole genome shotgun (WGS) entry which is preliminary data.</text>
</comment>
<protein>
    <submittedName>
        <fullName evidence="1">Uncharacterized protein</fullName>
    </submittedName>
</protein>
<dbReference type="EMBL" id="BPUR01000031">
    <property type="protein sequence ID" value="GJH21746.1"/>
    <property type="molecule type" value="Genomic_DNA"/>
</dbReference>